<dbReference type="InterPro" id="IPR023575">
    <property type="entry name" value="Ribosomal_uS19_SF"/>
</dbReference>
<dbReference type="EMBL" id="WIUZ02000001">
    <property type="protein sequence ID" value="KAF9792391.1"/>
    <property type="molecule type" value="Genomic_DNA"/>
</dbReference>
<dbReference type="SUPFAM" id="SSF54570">
    <property type="entry name" value="Ribosomal protein S19"/>
    <property type="match status" value="1"/>
</dbReference>
<keyword evidence="3 5" id="KW-0687">Ribonucleoprotein</keyword>
<evidence type="ECO:0000313" key="6">
    <source>
        <dbReference type="EMBL" id="KAF9792391.1"/>
    </source>
</evidence>
<reference evidence="6" key="2">
    <citation type="submission" date="2020-11" db="EMBL/GenBank/DDBJ databases">
        <authorList>
            <consortium name="DOE Joint Genome Institute"/>
            <person name="Kuo A."/>
            <person name="Miyauchi S."/>
            <person name="Kiss E."/>
            <person name="Drula E."/>
            <person name="Kohler A."/>
            <person name="Sanchez-Garcia M."/>
            <person name="Andreopoulos B."/>
            <person name="Barry K.W."/>
            <person name="Bonito G."/>
            <person name="Buee M."/>
            <person name="Carver A."/>
            <person name="Chen C."/>
            <person name="Cichocki N."/>
            <person name="Clum A."/>
            <person name="Culley D."/>
            <person name="Crous P.W."/>
            <person name="Fauchery L."/>
            <person name="Girlanda M."/>
            <person name="Hayes R."/>
            <person name="Keri Z."/>
            <person name="Labutti K."/>
            <person name="Lipzen A."/>
            <person name="Lombard V."/>
            <person name="Magnuson J."/>
            <person name="Maillard F."/>
            <person name="Morin E."/>
            <person name="Murat C."/>
            <person name="Nolan M."/>
            <person name="Ohm R."/>
            <person name="Pangilinan J."/>
            <person name="Pereira M."/>
            <person name="Perotto S."/>
            <person name="Peter M."/>
            <person name="Riley R."/>
            <person name="Sitrit Y."/>
            <person name="Stielow B."/>
            <person name="Szollosi G."/>
            <person name="Zifcakova L."/>
            <person name="Stursova M."/>
            <person name="Spatafora J.W."/>
            <person name="Tedersoo L."/>
            <person name="Vaario L.-M."/>
            <person name="Yamada A."/>
            <person name="Yan M."/>
            <person name="Wang P."/>
            <person name="Xu J."/>
            <person name="Bruns T."/>
            <person name="Baldrian P."/>
            <person name="Vilgalys R."/>
            <person name="Henrissat B."/>
            <person name="Grigoriev I.V."/>
            <person name="Hibbett D."/>
            <person name="Nagy L.G."/>
            <person name="Martin F.M."/>
        </authorList>
    </citation>
    <scope>NUCLEOTIDE SEQUENCE</scope>
    <source>
        <strain evidence="6">UH-Tt-Lm1</strain>
    </source>
</reference>
<reference evidence="6" key="1">
    <citation type="journal article" date="2020" name="Nat. Commun.">
        <title>Large-scale genome sequencing of mycorrhizal fungi provides insights into the early evolution of symbiotic traits.</title>
        <authorList>
            <person name="Miyauchi S."/>
            <person name="Kiss E."/>
            <person name="Kuo A."/>
            <person name="Drula E."/>
            <person name="Kohler A."/>
            <person name="Sanchez-Garcia M."/>
            <person name="Morin E."/>
            <person name="Andreopoulos B."/>
            <person name="Barry K.W."/>
            <person name="Bonito G."/>
            <person name="Buee M."/>
            <person name="Carver A."/>
            <person name="Chen C."/>
            <person name="Cichocki N."/>
            <person name="Clum A."/>
            <person name="Culley D."/>
            <person name="Crous P.W."/>
            <person name="Fauchery L."/>
            <person name="Girlanda M."/>
            <person name="Hayes R.D."/>
            <person name="Keri Z."/>
            <person name="LaButti K."/>
            <person name="Lipzen A."/>
            <person name="Lombard V."/>
            <person name="Magnuson J."/>
            <person name="Maillard F."/>
            <person name="Murat C."/>
            <person name="Nolan M."/>
            <person name="Ohm R.A."/>
            <person name="Pangilinan J."/>
            <person name="Pereira M.F."/>
            <person name="Perotto S."/>
            <person name="Peter M."/>
            <person name="Pfister S."/>
            <person name="Riley R."/>
            <person name="Sitrit Y."/>
            <person name="Stielow J.B."/>
            <person name="Szollosi G."/>
            <person name="Zifcakova L."/>
            <person name="Stursova M."/>
            <person name="Spatafora J.W."/>
            <person name="Tedersoo L."/>
            <person name="Vaario L.M."/>
            <person name="Yamada A."/>
            <person name="Yan M."/>
            <person name="Wang P."/>
            <person name="Xu J."/>
            <person name="Bruns T."/>
            <person name="Baldrian P."/>
            <person name="Vilgalys R."/>
            <person name="Dunand C."/>
            <person name="Henrissat B."/>
            <person name="Grigoriev I.V."/>
            <person name="Hibbett D."/>
            <person name="Nagy L.G."/>
            <person name="Martin F.M."/>
        </authorList>
    </citation>
    <scope>NUCLEOTIDE SEQUENCE</scope>
    <source>
        <strain evidence="6">UH-Tt-Lm1</strain>
    </source>
</reference>
<dbReference type="GO" id="GO:0005763">
    <property type="term" value="C:mitochondrial small ribosomal subunit"/>
    <property type="evidence" value="ECO:0007669"/>
    <property type="project" value="TreeGrafter"/>
</dbReference>
<proteinExistence type="inferred from homology"/>
<evidence type="ECO:0000256" key="4">
    <source>
        <dbReference type="ARBA" id="ARBA00044183"/>
    </source>
</evidence>
<keyword evidence="7" id="KW-1185">Reference proteome</keyword>
<accession>A0A9P6LCD7</accession>
<dbReference type="GO" id="GO:0006412">
    <property type="term" value="P:translation"/>
    <property type="evidence" value="ECO:0007669"/>
    <property type="project" value="InterPro"/>
</dbReference>
<dbReference type="AlphaFoldDB" id="A0A9P6LCD7"/>
<gene>
    <name evidence="6" type="ORF">BJ322DRAFT_41975</name>
</gene>
<dbReference type="OrthoDB" id="2043at2759"/>
<evidence type="ECO:0000313" key="7">
    <source>
        <dbReference type="Proteomes" id="UP000736335"/>
    </source>
</evidence>
<dbReference type="PANTHER" id="PTHR11880">
    <property type="entry name" value="RIBOSOMAL PROTEIN S19P FAMILY MEMBER"/>
    <property type="match status" value="1"/>
</dbReference>
<dbReference type="Proteomes" id="UP000736335">
    <property type="component" value="Unassembled WGS sequence"/>
</dbReference>
<evidence type="ECO:0000256" key="2">
    <source>
        <dbReference type="ARBA" id="ARBA00022980"/>
    </source>
</evidence>
<dbReference type="GO" id="GO:0003735">
    <property type="term" value="F:structural constituent of ribosome"/>
    <property type="evidence" value="ECO:0007669"/>
    <property type="project" value="InterPro"/>
</dbReference>
<comment type="similarity">
    <text evidence="1 5">Belongs to the universal ribosomal protein uS19 family.</text>
</comment>
<dbReference type="HAMAP" id="MF_00531">
    <property type="entry name" value="Ribosomal_uS19"/>
    <property type="match status" value="1"/>
</dbReference>
<dbReference type="PROSITE" id="PS00323">
    <property type="entry name" value="RIBOSOMAL_S19"/>
    <property type="match status" value="1"/>
</dbReference>
<evidence type="ECO:0000256" key="1">
    <source>
        <dbReference type="ARBA" id="ARBA00007345"/>
    </source>
</evidence>
<evidence type="ECO:0000256" key="5">
    <source>
        <dbReference type="RuleBase" id="RU003485"/>
    </source>
</evidence>
<protein>
    <recommendedName>
        <fullName evidence="4">Small ribosomal subunit protein uS19m</fullName>
    </recommendedName>
</protein>
<dbReference type="GO" id="GO:0003723">
    <property type="term" value="F:RNA binding"/>
    <property type="evidence" value="ECO:0007669"/>
    <property type="project" value="InterPro"/>
</dbReference>
<comment type="caution">
    <text evidence="6">The sequence shown here is derived from an EMBL/GenBank/DDBJ whole genome shotgun (WGS) entry which is preliminary data.</text>
</comment>
<sequence>MHPSLVIRSGRSAWKGPYFVAFPNLREALQNNLPIKTQARSCTILPNFVGIRFMVHNGKDYVPVQVTQDMVGHKLGEFAITKKRFTYKCVASLLASF</sequence>
<keyword evidence="2 5" id="KW-0689">Ribosomal protein</keyword>
<dbReference type="InterPro" id="IPR002222">
    <property type="entry name" value="Ribosomal_uS19"/>
</dbReference>
<organism evidence="6 7">
    <name type="scientific">Thelephora terrestris</name>
    <dbReference type="NCBI Taxonomy" id="56493"/>
    <lineage>
        <taxon>Eukaryota</taxon>
        <taxon>Fungi</taxon>
        <taxon>Dikarya</taxon>
        <taxon>Basidiomycota</taxon>
        <taxon>Agaricomycotina</taxon>
        <taxon>Agaricomycetes</taxon>
        <taxon>Thelephorales</taxon>
        <taxon>Thelephoraceae</taxon>
        <taxon>Thelephora</taxon>
    </lineage>
</organism>
<dbReference type="Gene3D" id="3.30.860.10">
    <property type="entry name" value="30s Ribosomal Protein S19, Chain A"/>
    <property type="match status" value="1"/>
</dbReference>
<dbReference type="Pfam" id="PF00203">
    <property type="entry name" value="Ribosomal_S19"/>
    <property type="match status" value="1"/>
</dbReference>
<dbReference type="GO" id="GO:0000028">
    <property type="term" value="P:ribosomal small subunit assembly"/>
    <property type="evidence" value="ECO:0007669"/>
    <property type="project" value="TreeGrafter"/>
</dbReference>
<evidence type="ECO:0000256" key="3">
    <source>
        <dbReference type="ARBA" id="ARBA00023274"/>
    </source>
</evidence>
<dbReference type="FunFam" id="3.30.860.10:FF:000001">
    <property type="entry name" value="30S ribosomal protein S19"/>
    <property type="match status" value="1"/>
</dbReference>
<dbReference type="PRINTS" id="PR00975">
    <property type="entry name" value="RIBOSOMALS19"/>
</dbReference>
<name>A0A9P6LCD7_9AGAM</name>
<dbReference type="PANTHER" id="PTHR11880:SF8">
    <property type="entry name" value="SMALL RIBOSOMAL SUBUNIT PROTEIN US19M"/>
    <property type="match status" value="1"/>
</dbReference>
<dbReference type="InterPro" id="IPR020934">
    <property type="entry name" value="Ribosomal_uS19_CS"/>
</dbReference>